<proteinExistence type="predicted"/>
<keyword evidence="4" id="KW-1185">Reference proteome</keyword>
<comment type="caution">
    <text evidence="3">The sequence shown here is derived from an EMBL/GenBank/DDBJ whole genome shotgun (WGS) entry which is preliminary data.</text>
</comment>
<accession>A0A8S4GDL5</accession>
<dbReference type="GO" id="GO:0003824">
    <property type="term" value="F:catalytic activity"/>
    <property type="evidence" value="ECO:0007669"/>
    <property type="project" value="InterPro"/>
</dbReference>
<protein>
    <submittedName>
        <fullName evidence="3">(diamondback moth) hypothetical protein</fullName>
    </submittedName>
</protein>
<gene>
    <name evidence="3" type="ORF">PLXY2_LOCUS16258</name>
</gene>
<reference evidence="3" key="1">
    <citation type="submission" date="2020-11" db="EMBL/GenBank/DDBJ databases">
        <authorList>
            <person name="Whiteford S."/>
        </authorList>
    </citation>
    <scope>NUCLEOTIDE SEQUENCE</scope>
</reference>
<evidence type="ECO:0000256" key="1">
    <source>
        <dbReference type="SAM" id="Coils"/>
    </source>
</evidence>
<dbReference type="Pfam" id="PF14529">
    <property type="entry name" value="Exo_endo_phos_2"/>
    <property type="match status" value="1"/>
</dbReference>
<evidence type="ECO:0000313" key="3">
    <source>
        <dbReference type="EMBL" id="CAG9138004.1"/>
    </source>
</evidence>
<feature type="domain" description="Endonuclease/exonuclease/phosphatase" evidence="2">
    <location>
        <begin position="115"/>
        <end position="196"/>
    </location>
</feature>
<dbReference type="Proteomes" id="UP000653454">
    <property type="component" value="Unassembled WGS sequence"/>
</dbReference>
<sequence>METKVSIALVQEPYVGKHGYMKQQPGTRLIQCTLNRQKPVKAAIIVFGDLLEVIHDPQLVTETEVAAVAIGGGTKLGLKVSWVTRAVSEPRAVRSSCPGPVQLSRLAVWKIGLHNAWSHWWGSVSENDRGVAYSSFLTEIDLQILNTGDTPTFETYRNGKICKSTVDVTACSTSLLGKIEDWKVDANLITSDHNAITFTLRTGKALEHLKPITTRMYNTKKANWSKFASKLKTLLVEKNITTTSVQECDNPEDLENMISTYTEAIHEACETSIPTAGKWKGEPKPPWWSKSLEDLKKDVLRKKRRIRNAAASRMPYVIAEYQKTKLEYSEKAEKAQIESWKEFCTTQEKESMWDKIYRVIKKTSGRQEDMLLRDTAGNTLSPQQSAELLATTFYPDDSESTDQPFHAELREKTKEIPREPVRLYAPERYRGRSL</sequence>
<evidence type="ECO:0000259" key="2">
    <source>
        <dbReference type="Pfam" id="PF14529"/>
    </source>
</evidence>
<dbReference type="EMBL" id="CAJHNJ030000477">
    <property type="protein sequence ID" value="CAG9138004.1"/>
    <property type="molecule type" value="Genomic_DNA"/>
</dbReference>
<dbReference type="InterPro" id="IPR036691">
    <property type="entry name" value="Endo/exonu/phosph_ase_sf"/>
</dbReference>
<keyword evidence="1" id="KW-0175">Coiled coil</keyword>
<name>A0A8S4GDL5_PLUXY</name>
<dbReference type="AlphaFoldDB" id="A0A8S4GDL5"/>
<dbReference type="SUPFAM" id="SSF56219">
    <property type="entry name" value="DNase I-like"/>
    <property type="match status" value="1"/>
</dbReference>
<organism evidence="3 4">
    <name type="scientific">Plutella xylostella</name>
    <name type="common">Diamondback moth</name>
    <name type="synonym">Plutella maculipennis</name>
    <dbReference type="NCBI Taxonomy" id="51655"/>
    <lineage>
        <taxon>Eukaryota</taxon>
        <taxon>Metazoa</taxon>
        <taxon>Ecdysozoa</taxon>
        <taxon>Arthropoda</taxon>
        <taxon>Hexapoda</taxon>
        <taxon>Insecta</taxon>
        <taxon>Pterygota</taxon>
        <taxon>Neoptera</taxon>
        <taxon>Endopterygota</taxon>
        <taxon>Lepidoptera</taxon>
        <taxon>Glossata</taxon>
        <taxon>Ditrysia</taxon>
        <taxon>Yponomeutoidea</taxon>
        <taxon>Plutellidae</taxon>
        <taxon>Plutella</taxon>
    </lineage>
</organism>
<dbReference type="InterPro" id="IPR005135">
    <property type="entry name" value="Endo/exonuclease/phosphatase"/>
</dbReference>
<feature type="coiled-coil region" evidence="1">
    <location>
        <begin position="292"/>
        <end position="338"/>
    </location>
</feature>
<evidence type="ECO:0000313" key="4">
    <source>
        <dbReference type="Proteomes" id="UP000653454"/>
    </source>
</evidence>
<dbReference type="Gene3D" id="3.60.10.10">
    <property type="entry name" value="Endonuclease/exonuclease/phosphatase"/>
    <property type="match status" value="1"/>
</dbReference>